<evidence type="ECO:0000313" key="1">
    <source>
        <dbReference type="EMBL" id="GAH63296.1"/>
    </source>
</evidence>
<proteinExistence type="predicted"/>
<dbReference type="AlphaFoldDB" id="X1GZE2"/>
<gene>
    <name evidence="1" type="ORF">S03H2_48267</name>
</gene>
<organism evidence="1">
    <name type="scientific">marine sediment metagenome</name>
    <dbReference type="NCBI Taxonomy" id="412755"/>
    <lineage>
        <taxon>unclassified sequences</taxon>
        <taxon>metagenomes</taxon>
        <taxon>ecological metagenomes</taxon>
    </lineage>
</organism>
<protein>
    <submittedName>
        <fullName evidence="1">Uncharacterized protein</fullName>
    </submittedName>
</protein>
<feature type="non-terminal residue" evidence="1">
    <location>
        <position position="1"/>
    </location>
</feature>
<comment type="caution">
    <text evidence="1">The sequence shown here is derived from an EMBL/GenBank/DDBJ whole genome shotgun (WGS) entry which is preliminary data.</text>
</comment>
<accession>X1GZE2</accession>
<name>X1GZE2_9ZZZZ</name>
<reference evidence="1" key="1">
    <citation type="journal article" date="2014" name="Front. Microbiol.">
        <title>High frequency of phylogenetically diverse reductive dehalogenase-homologous genes in deep subseafloor sedimentary metagenomes.</title>
        <authorList>
            <person name="Kawai M."/>
            <person name="Futagami T."/>
            <person name="Toyoda A."/>
            <person name="Takaki Y."/>
            <person name="Nishi S."/>
            <person name="Hori S."/>
            <person name="Arai W."/>
            <person name="Tsubouchi T."/>
            <person name="Morono Y."/>
            <person name="Uchiyama I."/>
            <person name="Ito T."/>
            <person name="Fujiyama A."/>
            <person name="Inagaki F."/>
            <person name="Takami H."/>
        </authorList>
    </citation>
    <scope>NUCLEOTIDE SEQUENCE</scope>
    <source>
        <strain evidence="1">Expedition CK06-06</strain>
    </source>
</reference>
<dbReference type="EMBL" id="BARU01030417">
    <property type="protein sequence ID" value="GAH63296.1"/>
    <property type="molecule type" value="Genomic_DNA"/>
</dbReference>
<sequence length="47" mass="5380">LPSFYEQTKVIGNNAIVYAKIFVDKIPFPGSCVIDVDIFEYEIELIK</sequence>